<sequence>MDAIMARESEYEPVDWLGIETFSRKGGRSKASVADCLKSVELHAQQGQILLGELSLLPLLEHYIEDAKDRLGRKLSQSALVLLRGKVIYPSQSIDTQHFDVNAWSEQTLNFLQHEYQESLRLVLLVGEALYFYGFPDCDEQRSFSLADCHRGLRAQELVDRSLTDYRKQQRHLMRVAMAELNQEYVKAVLSSYSIMQEGNLDASHGLVYSRQSLIEQVSQIEGRLQKLNDEQRRLTSALAVICVDVKRYQHTLLAYEHLLEQKKKIEGEVQIVSNRVKSITKEDRSFWGTLSYFLAVLAGNSHTIKEERSLLAELFRELNAVDETLHNSEEQLKKVLHDQHQAIIWAKTQQELDKDPALEGVYNRFRQLQYYQAKLKRDERQCQQRANQLQRALQVLSQQMNKQNESNGLGEVG</sequence>
<dbReference type="EMBL" id="CP012508">
    <property type="protein sequence ID" value="ALB21267.1"/>
    <property type="molecule type" value="Genomic_DNA"/>
</dbReference>
<evidence type="ECO:0000313" key="2">
    <source>
        <dbReference type="Proteomes" id="UP000029558"/>
    </source>
</evidence>
<name>A0A1L6TFU9_PISSA</name>
<dbReference type="OrthoDB" id="9879507at2"/>
<proteinExistence type="predicted"/>
<accession>A0A1L6TFU9</accession>
<evidence type="ECO:0000313" key="1">
    <source>
        <dbReference type="EMBL" id="ALB21267.1"/>
    </source>
</evidence>
<dbReference type="Proteomes" id="UP000029558">
    <property type="component" value="Chromosome"/>
</dbReference>
<dbReference type="RefSeq" id="WP_017376255.1">
    <property type="nucleotide sequence ID" value="NZ_CP012508.1"/>
</dbReference>
<organism evidence="1 2">
    <name type="scientific">Piscirickettsia salmonis</name>
    <dbReference type="NCBI Taxonomy" id="1238"/>
    <lineage>
        <taxon>Bacteria</taxon>
        <taxon>Pseudomonadati</taxon>
        <taxon>Pseudomonadota</taxon>
        <taxon>Gammaproteobacteria</taxon>
        <taxon>Thiotrichales</taxon>
        <taxon>Piscirickettsiaceae</taxon>
        <taxon>Piscirickettsia</taxon>
    </lineage>
</organism>
<gene>
    <name evidence="1" type="ORF">KU39_79</name>
</gene>
<protein>
    <submittedName>
        <fullName evidence="1">Uncharacterized protein</fullName>
    </submittedName>
</protein>
<reference evidence="1 2" key="1">
    <citation type="journal article" date="2014" name="Genome Announc.">
        <title>Comparative Genome Analysis of Two Isolates of the Fish Pathogen Piscirickettsia salmonis from Different Hosts Reveals Major Differences in Virulence-Associated Secretion Systems.</title>
        <authorList>
            <person name="Bohle H."/>
            <person name="Henriquez P."/>
            <person name="Grothusen H."/>
            <person name="Navas E."/>
            <person name="Sandoval A."/>
            <person name="Bustamante F."/>
            <person name="Bustos P."/>
            <person name="Mancilla M."/>
        </authorList>
    </citation>
    <scope>NUCLEOTIDE SEQUENCE [LARGE SCALE GENOMIC DNA]</scope>
    <source>
        <strain evidence="2">B1-32597</strain>
    </source>
</reference>
<dbReference type="AlphaFoldDB" id="A0A1L6TFU9"/>